<protein>
    <recommendedName>
        <fullName evidence="4">Lipoprotein</fullName>
    </recommendedName>
</protein>
<evidence type="ECO:0000256" key="1">
    <source>
        <dbReference type="SAM" id="SignalP"/>
    </source>
</evidence>
<reference evidence="2 3" key="1">
    <citation type="submission" date="2023-03" db="EMBL/GenBank/DDBJ databases">
        <title>Bacillus Genome Sequencing.</title>
        <authorList>
            <person name="Dunlap C."/>
        </authorList>
    </citation>
    <scope>NUCLEOTIDE SEQUENCE [LARGE SCALE GENOMIC DNA]</scope>
    <source>
        <strain evidence="2 3">NRS-52</strain>
    </source>
</reference>
<dbReference type="EMBL" id="JARTLD010000012">
    <property type="protein sequence ID" value="MED5016714.1"/>
    <property type="molecule type" value="Genomic_DNA"/>
</dbReference>
<proteinExistence type="predicted"/>
<evidence type="ECO:0000313" key="2">
    <source>
        <dbReference type="EMBL" id="MED5016714.1"/>
    </source>
</evidence>
<comment type="caution">
    <text evidence="2">The sequence shown here is derived from an EMBL/GenBank/DDBJ whole genome shotgun (WGS) entry which is preliminary data.</text>
</comment>
<dbReference type="PROSITE" id="PS51257">
    <property type="entry name" value="PROKAR_LIPOPROTEIN"/>
    <property type="match status" value="1"/>
</dbReference>
<evidence type="ECO:0000313" key="3">
    <source>
        <dbReference type="Proteomes" id="UP001343257"/>
    </source>
</evidence>
<sequence>MKRSLRLIIGCTLMVLLSSCNTPVSSTASYIQVISKETGKNNEHGITVKNPYDKNGAPFQITIDDEKLWNLIEVDRIYFSDYDYRDIHGKVTLGNIQLPSEEPSHNERANEAAPDAAIRVSSPVTIAKSPLPAPRSDQSLSLQLVQGSYSEDWNPGPLMGRNWTGEFELVLTGKDGKVIARQPLQPLYADKLQFGDFFEFRFGDYNGDGNPDFTLGQYGSSNGNLYKLFTILKDGRMEELKVEGQNDLFISSGDGRYSTPLKVTGSGMFQKSFYDNAQGKTVTDTYAWDGQKFMKEGSE</sequence>
<name>A0ABU6PQP1_9BACL</name>
<feature type="chain" id="PRO_5045726427" description="Lipoprotein" evidence="1">
    <location>
        <begin position="23"/>
        <end position="299"/>
    </location>
</feature>
<accession>A0ABU6PQP1</accession>
<keyword evidence="3" id="KW-1185">Reference proteome</keyword>
<dbReference type="Proteomes" id="UP001343257">
    <property type="component" value="Unassembled WGS sequence"/>
</dbReference>
<keyword evidence="1" id="KW-0732">Signal</keyword>
<feature type="signal peptide" evidence="1">
    <location>
        <begin position="1"/>
        <end position="22"/>
    </location>
</feature>
<organism evidence="2 3">
    <name type="scientific">Paenibacillus chibensis</name>
    <dbReference type="NCBI Taxonomy" id="59846"/>
    <lineage>
        <taxon>Bacteria</taxon>
        <taxon>Bacillati</taxon>
        <taxon>Bacillota</taxon>
        <taxon>Bacilli</taxon>
        <taxon>Bacillales</taxon>
        <taxon>Paenibacillaceae</taxon>
        <taxon>Paenibacillus</taxon>
    </lineage>
</organism>
<evidence type="ECO:0008006" key="4">
    <source>
        <dbReference type="Google" id="ProtNLM"/>
    </source>
</evidence>
<gene>
    <name evidence="2" type="ORF">P9847_05265</name>
</gene>
<dbReference type="RefSeq" id="WP_328275981.1">
    <property type="nucleotide sequence ID" value="NZ_JARTLD010000012.1"/>
</dbReference>